<dbReference type="Proteomes" id="UP000013909">
    <property type="component" value="Unassembled WGS sequence"/>
</dbReference>
<dbReference type="RefSeq" id="WP_010854848.1">
    <property type="nucleotide sequence ID" value="NZ_AQHR01000073.1"/>
</dbReference>
<evidence type="ECO:0000256" key="5">
    <source>
        <dbReference type="ARBA" id="ARBA00023136"/>
    </source>
</evidence>
<feature type="transmembrane region" description="Helical" evidence="6">
    <location>
        <begin position="327"/>
        <end position="346"/>
    </location>
</feature>
<dbReference type="EMBL" id="AQHR01000073">
    <property type="protein sequence ID" value="EON76842.1"/>
    <property type="molecule type" value="Genomic_DNA"/>
</dbReference>
<feature type="transmembrane region" description="Helical" evidence="6">
    <location>
        <begin position="238"/>
        <end position="257"/>
    </location>
</feature>
<evidence type="ECO:0000256" key="4">
    <source>
        <dbReference type="ARBA" id="ARBA00022989"/>
    </source>
</evidence>
<keyword evidence="5 6" id="KW-0472">Membrane</keyword>
<dbReference type="Pfam" id="PF03706">
    <property type="entry name" value="LPG_synthase_TM"/>
    <property type="match status" value="1"/>
</dbReference>
<dbReference type="InterPro" id="IPR022791">
    <property type="entry name" value="L-PG_synthase/AglD"/>
</dbReference>
<organism evidence="7 8">
    <name type="scientific">Lunatimonas lonarensis</name>
    <dbReference type="NCBI Taxonomy" id="1232681"/>
    <lineage>
        <taxon>Bacteria</taxon>
        <taxon>Pseudomonadati</taxon>
        <taxon>Bacteroidota</taxon>
        <taxon>Cytophagia</taxon>
        <taxon>Cytophagales</taxon>
        <taxon>Cyclobacteriaceae</taxon>
    </lineage>
</organism>
<dbReference type="AlphaFoldDB" id="R7ZRY2"/>
<proteinExistence type="predicted"/>
<dbReference type="NCBIfam" id="TIGR00374">
    <property type="entry name" value="flippase-like domain"/>
    <property type="match status" value="1"/>
</dbReference>
<keyword evidence="8" id="KW-1185">Reference proteome</keyword>
<comment type="caution">
    <text evidence="7">The sequence shown here is derived from an EMBL/GenBank/DDBJ whole genome shotgun (WGS) entry which is preliminary data.</text>
</comment>
<evidence type="ECO:0000256" key="2">
    <source>
        <dbReference type="ARBA" id="ARBA00022475"/>
    </source>
</evidence>
<feature type="transmembrane region" description="Helical" evidence="6">
    <location>
        <begin position="17"/>
        <end position="34"/>
    </location>
</feature>
<dbReference type="PANTHER" id="PTHR37693:SF1">
    <property type="entry name" value="INTEGRAL MEMBRANE PROTEIN"/>
    <property type="match status" value="1"/>
</dbReference>
<dbReference type="STRING" id="1232681.ADIS_2713"/>
<feature type="transmembrane region" description="Helical" evidence="6">
    <location>
        <begin position="86"/>
        <end position="113"/>
    </location>
</feature>
<dbReference type="OrthoDB" id="1493331at2"/>
<evidence type="ECO:0000256" key="6">
    <source>
        <dbReference type="SAM" id="Phobius"/>
    </source>
</evidence>
<protein>
    <submittedName>
        <fullName evidence="7">Membrane protein, putative</fullName>
    </submittedName>
</protein>
<keyword evidence="2" id="KW-1003">Cell membrane</keyword>
<feature type="transmembrane region" description="Helical" evidence="6">
    <location>
        <begin position="125"/>
        <end position="150"/>
    </location>
</feature>
<sequence>MKMDNKEIFKTLNPNKVWVPVFIGLLIVFLMFYFDPNVNAQTLRGVFDASASFLLLAVFFIFLRDAGYVYRIREITDKHLTWSRSIYVIILWEFASAVTPSIVGGTAVAVFILHKEGIPLGKALAFTMLTAIMDNLFFVLGAPLILFFAQGYIFPESRVLEMRLGNSLQFLFWVSYGLYAVYSLLMALALFYRPRVFKWILLRLFSIKWLRKWKYNAHQYGDQIIEASRELKGKKLKYWLVIIFSTVFIWSARYLMLNALISAYEVLGAFEHVVVFARQIIMWIVMMISPTPGSSGTAEFFFSQFFKEFLGGYTFVTSILWRMFSYYPYLILGAIFLPRWIKQVFFSKKKDGKTKKDGRKGK</sequence>
<dbReference type="PANTHER" id="PTHR37693">
    <property type="entry name" value="PHOSPHATIDYLGLYCEROL LYSYLTRANSFERASE"/>
    <property type="match status" value="1"/>
</dbReference>
<feature type="transmembrane region" description="Helical" evidence="6">
    <location>
        <begin position="46"/>
        <end position="66"/>
    </location>
</feature>
<evidence type="ECO:0000256" key="1">
    <source>
        <dbReference type="ARBA" id="ARBA00004651"/>
    </source>
</evidence>
<feature type="transmembrane region" description="Helical" evidence="6">
    <location>
        <begin position="269"/>
        <end position="288"/>
    </location>
</feature>
<reference evidence="7 8" key="1">
    <citation type="submission" date="2013-02" db="EMBL/GenBank/DDBJ databases">
        <title>A novel strain isolated from Lonar lake, Maharashtra, India.</title>
        <authorList>
            <person name="Singh A."/>
        </authorList>
    </citation>
    <scope>NUCLEOTIDE SEQUENCE [LARGE SCALE GENOMIC DNA]</scope>
    <source>
        <strain evidence="7 8">AK24</strain>
    </source>
</reference>
<gene>
    <name evidence="7" type="ORF">ADIS_2713</name>
</gene>
<comment type="subcellular location">
    <subcellularLocation>
        <location evidence="1">Cell membrane</location>
        <topology evidence="1">Multi-pass membrane protein</topology>
    </subcellularLocation>
</comment>
<name>R7ZRY2_9BACT</name>
<dbReference type="PATRIC" id="fig|1288963.3.peg.2703"/>
<evidence type="ECO:0000256" key="3">
    <source>
        <dbReference type="ARBA" id="ARBA00022692"/>
    </source>
</evidence>
<accession>R7ZRY2</accession>
<feature type="transmembrane region" description="Helical" evidence="6">
    <location>
        <begin position="170"/>
        <end position="192"/>
    </location>
</feature>
<keyword evidence="3 6" id="KW-0812">Transmembrane</keyword>
<evidence type="ECO:0000313" key="7">
    <source>
        <dbReference type="EMBL" id="EON76842.1"/>
    </source>
</evidence>
<dbReference type="GO" id="GO:0005886">
    <property type="term" value="C:plasma membrane"/>
    <property type="evidence" value="ECO:0007669"/>
    <property type="project" value="UniProtKB-SubCell"/>
</dbReference>
<keyword evidence="4 6" id="KW-1133">Transmembrane helix</keyword>
<evidence type="ECO:0000313" key="8">
    <source>
        <dbReference type="Proteomes" id="UP000013909"/>
    </source>
</evidence>